<gene>
    <name evidence="1" type="ORF">GMAEILFI_00012</name>
</gene>
<organism evidence="1">
    <name type="scientific">Candidatus Methanophagaceae archaeon ANME-1 ERB6</name>
    <dbReference type="NCBI Taxonomy" id="2759912"/>
    <lineage>
        <taxon>Archaea</taxon>
        <taxon>Methanobacteriati</taxon>
        <taxon>Methanobacteriota</taxon>
        <taxon>Stenosarchaea group</taxon>
        <taxon>Methanomicrobia</taxon>
        <taxon>Candidatus Methanophagales</taxon>
        <taxon>Candidatus Methanophagaceae</taxon>
    </lineage>
</organism>
<reference evidence="1" key="1">
    <citation type="submission" date="2020-06" db="EMBL/GenBank/DDBJ databases">
        <title>Unique genomic features of the anaerobic methanotrophic archaea.</title>
        <authorList>
            <person name="Chadwick G.L."/>
            <person name="Skennerton C.T."/>
            <person name="Laso-Perez R."/>
            <person name="Leu A.O."/>
            <person name="Speth D.R."/>
            <person name="Yu H."/>
            <person name="Morgan-Lang C."/>
            <person name="Hatzenpichler R."/>
            <person name="Goudeau D."/>
            <person name="Malmstrom R."/>
            <person name="Brazelton W.J."/>
            <person name="Woyke T."/>
            <person name="Hallam S.J."/>
            <person name="Tyson G.W."/>
            <person name="Wegener G."/>
            <person name="Boetius A."/>
            <person name="Orphan V."/>
        </authorList>
    </citation>
    <scope>NUCLEOTIDE SEQUENCE</scope>
</reference>
<name>A0A7G9YZA6_9EURY</name>
<dbReference type="EMBL" id="MT631538">
    <property type="protein sequence ID" value="QNO53340.1"/>
    <property type="molecule type" value="Genomic_DNA"/>
</dbReference>
<evidence type="ECO:0000313" key="1">
    <source>
        <dbReference type="EMBL" id="QNO53340.1"/>
    </source>
</evidence>
<accession>A0A7G9YZA6</accession>
<dbReference type="AlphaFoldDB" id="A0A7G9YZA6"/>
<sequence length="87" mass="9964">MAEVVVKIPDELEKEIEELQGEDWSEVALKAIELRAFELKLAKSRKLRHVLFKALISESKLTEEDAMELGRKANEEMLAQLKEKGLV</sequence>
<protein>
    <recommendedName>
        <fullName evidence="2">Antitoxin</fullName>
    </recommendedName>
</protein>
<evidence type="ECO:0008006" key="2">
    <source>
        <dbReference type="Google" id="ProtNLM"/>
    </source>
</evidence>
<proteinExistence type="predicted"/>